<accession>A0A2T3AIS7</accession>
<protein>
    <submittedName>
        <fullName evidence="1">Uncharacterized protein</fullName>
    </submittedName>
</protein>
<reference evidence="1 2" key="1">
    <citation type="journal article" date="2018" name="Mycol. Prog.">
        <title>Coniella lustricola, a new species from submerged detritus.</title>
        <authorList>
            <person name="Raudabaugh D.B."/>
            <person name="Iturriaga T."/>
            <person name="Carver A."/>
            <person name="Mondo S."/>
            <person name="Pangilinan J."/>
            <person name="Lipzen A."/>
            <person name="He G."/>
            <person name="Amirebrahimi M."/>
            <person name="Grigoriev I.V."/>
            <person name="Miller A.N."/>
        </authorList>
    </citation>
    <scope>NUCLEOTIDE SEQUENCE [LARGE SCALE GENOMIC DNA]</scope>
    <source>
        <strain evidence="1 2">B22-T-1</strain>
    </source>
</reference>
<evidence type="ECO:0000313" key="2">
    <source>
        <dbReference type="Proteomes" id="UP000241462"/>
    </source>
</evidence>
<dbReference type="Proteomes" id="UP000241462">
    <property type="component" value="Unassembled WGS sequence"/>
</dbReference>
<proteinExistence type="predicted"/>
<sequence>MAQQPYFGLPSPWNPFDTVSLCLIMKHLHTLSLYTHTHTHTHTQLHKGIHDLQLWATIFSRLHRVRPSTRTKHSTCLVDNPLAGPGGGALSMPICIHRVRTAFGGWCVPMPVRRQGAAAIPRPLHVVVVTRERECVFVPQRSLLPAPSERVLVYTSNIAQEHFGGRRRRPDLGWKHRIAM</sequence>
<dbReference type="InParanoid" id="A0A2T3AIS7"/>
<evidence type="ECO:0000313" key="1">
    <source>
        <dbReference type="EMBL" id="PSR99282.1"/>
    </source>
</evidence>
<dbReference type="EMBL" id="KZ678385">
    <property type="protein sequence ID" value="PSR99282.1"/>
    <property type="molecule type" value="Genomic_DNA"/>
</dbReference>
<keyword evidence="2" id="KW-1185">Reference proteome</keyword>
<gene>
    <name evidence="1" type="ORF">BD289DRAFT_49070</name>
</gene>
<organism evidence="1 2">
    <name type="scientific">Coniella lustricola</name>
    <dbReference type="NCBI Taxonomy" id="2025994"/>
    <lineage>
        <taxon>Eukaryota</taxon>
        <taxon>Fungi</taxon>
        <taxon>Dikarya</taxon>
        <taxon>Ascomycota</taxon>
        <taxon>Pezizomycotina</taxon>
        <taxon>Sordariomycetes</taxon>
        <taxon>Sordariomycetidae</taxon>
        <taxon>Diaporthales</taxon>
        <taxon>Schizoparmaceae</taxon>
        <taxon>Coniella</taxon>
    </lineage>
</organism>
<name>A0A2T3AIS7_9PEZI</name>
<dbReference type="AlphaFoldDB" id="A0A2T3AIS7"/>